<feature type="transmembrane region" description="Helical" evidence="1">
    <location>
        <begin position="367"/>
        <end position="394"/>
    </location>
</feature>
<proteinExistence type="predicted"/>
<dbReference type="OrthoDB" id="253898at2"/>
<feature type="transmembrane region" description="Helical" evidence="1">
    <location>
        <begin position="224"/>
        <end position="256"/>
    </location>
</feature>
<dbReference type="EMBL" id="WTYJ01000002">
    <property type="protein sequence ID" value="MXO99220.1"/>
    <property type="molecule type" value="Genomic_DNA"/>
</dbReference>
<name>A0A6I4TVF7_9SPHN</name>
<keyword evidence="1" id="KW-1133">Transmembrane helix</keyword>
<keyword evidence="1" id="KW-0812">Transmembrane</keyword>
<evidence type="ECO:0000256" key="1">
    <source>
        <dbReference type="SAM" id="Phobius"/>
    </source>
</evidence>
<feature type="transmembrane region" description="Helical" evidence="1">
    <location>
        <begin position="318"/>
        <end position="347"/>
    </location>
</feature>
<dbReference type="Proteomes" id="UP000469430">
    <property type="component" value="Unassembled WGS sequence"/>
</dbReference>
<feature type="transmembrane region" description="Helical" evidence="1">
    <location>
        <begin position="200"/>
        <end position="217"/>
    </location>
</feature>
<dbReference type="AlphaFoldDB" id="A0A6I4TVF7"/>
<dbReference type="RefSeq" id="WP_161390964.1">
    <property type="nucleotide sequence ID" value="NZ_JBHSCP010000001.1"/>
</dbReference>
<feature type="transmembrane region" description="Helical" evidence="1">
    <location>
        <begin position="21"/>
        <end position="38"/>
    </location>
</feature>
<protein>
    <submittedName>
        <fullName evidence="2">Uncharacterized protein</fullName>
    </submittedName>
</protein>
<reference evidence="2 3" key="1">
    <citation type="submission" date="2019-12" db="EMBL/GenBank/DDBJ databases">
        <title>Genomic-based taxomic classification of the family Erythrobacteraceae.</title>
        <authorList>
            <person name="Xu L."/>
        </authorList>
    </citation>
    <scope>NUCLEOTIDE SEQUENCE [LARGE SCALE GENOMIC DNA]</scope>
    <source>
        <strain evidence="2 3">S36</strain>
    </source>
</reference>
<feature type="transmembrane region" description="Helical" evidence="1">
    <location>
        <begin position="139"/>
        <end position="160"/>
    </location>
</feature>
<evidence type="ECO:0000313" key="2">
    <source>
        <dbReference type="EMBL" id="MXO99220.1"/>
    </source>
</evidence>
<feature type="transmembrane region" description="Helical" evidence="1">
    <location>
        <begin position="105"/>
        <end position="127"/>
    </location>
</feature>
<feature type="transmembrane region" description="Helical" evidence="1">
    <location>
        <begin position="262"/>
        <end position="283"/>
    </location>
</feature>
<feature type="transmembrane region" description="Helical" evidence="1">
    <location>
        <begin position="50"/>
        <end position="71"/>
    </location>
</feature>
<keyword evidence="3" id="KW-1185">Reference proteome</keyword>
<sequence length="415" mass="45788">MYQTIRQKIGVAHNSAKAAPLPLFYIFFVLLLVFNIALPKGGIAVGVTPITFGYLLIAVTAPVGLLGVLLSRLASPPAMLNFILGYVPIASLALLKIMYGGSTSALMIYTVVLVAMPAVMFIVYAPYMELLTEDQLGRPIVWCIRFAVLWGLMNFVIFAFTRTLIEVQFLTVNPLDAGEIYSKNNRRGILMKLVSTYNNGNLYGVCMGMLAPIYFYFERSRIFIAAFCLAMLLTLSRTVWFGMIFIGILMAMLGLLRVDRPVIWYVTAAMALMGVALLPLMGWTAERVVETDLGGRMIYWDELELSALGSSTVRISEVLYAGLLQSFGILGTILALFAFAFPIIFGIANISQLSRLRRSAMIGLCSYLMMAASDAAFIFPPTIAIYMFVATLVYRRGYAGPQKHSRPVPATAQLR</sequence>
<organism evidence="2 3">
    <name type="scientific">Croceibacterium xixiisoli</name>
    <dbReference type="NCBI Taxonomy" id="1476466"/>
    <lineage>
        <taxon>Bacteria</taxon>
        <taxon>Pseudomonadati</taxon>
        <taxon>Pseudomonadota</taxon>
        <taxon>Alphaproteobacteria</taxon>
        <taxon>Sphingomonadales</taxon>
        <taxon>Erythrobacteraceae</taxon>
        <taxon>Croceibacterium</taxon>
    </lineage>
</organism>
<gene>
    <name evidence="2" type="ORF">GRI97_09490</name>
</gene>
<evidence type="ECO:0000313" key="3">
    <source>
        <dbReference type="Proteomes" id="UP000469430"/>
    </source>
</evidence>
<accession>A0A6I4TVF7</accession>
<feature type="transmembrane region" description="Helical" evidence="1">
    <location>
        <begin position="78"/>
        <end position="99"/>
    </location>
</feature>
<keyword evidence="1" id="KW-0472">Membrane</keyword>
<comment type="caution">
    <text evidence="2">The sequence shown here is derived from an EMBL/GenBank/DDBJ whole genome shotgun (WGS) entry which is preliminary data.</text>
</comment>